<evidence type="ECO:0000313" key="2">
    <source>
        <dbReference type="Proteomes" id="UP000198571"/>
    </source>
</evidence>
<protein>
    <submittedName>
        <fullName evidence="1">Uncharacterized protein</fullName>
    </submittedName>
</protein>
<dbReference type="OrthoDB" id="2803442at2"/>
<dbReference type="EMBL" id="FOGT01000004">
    <property type="protein sequence ID" value="SER85823.1"/>
    <property type="molecule type" value="Genomic_DNA"/>
</dbReference>
<proteinExistence type="predicted"/>
<dbReference type="Proteomes" id="UP000198571">
    <property type="component" value="Unassembled WGS sequence"/>
</dbReference>
<name>A0A1H9SN77_9BACI</name>
<dbReference type="AlphaFoldDB" id="A0A1H9SN77"/>
<gene>
    <name evidence="1" type="ORF">SAMN05518684_104291</name>
</gene>
<organism evidence="1 2">
    <name type="scientific">Salipaludibacillus aurantiacus</name>
    <dbReference type="NCBI Taxonomy" id="1601833"/>
    <lineage>
        <taxon>Bacteria</taxon>
        <taxon>Bacillati</taxon>
        <taxon>Bacillota</taxon>
        <taxon>Bacilli</taxon>
        <taxon>Bacillales</taxon>
        <taxon>Bacillaceae</taxon>
    </lineage>
</organism>
<sequence length="293" mass="34054">MPVLPQSFLGKKVYLDGGEKRYYVLKYEESRGKRKIHALLFDREAPVIFAVLDHNGTFLDSFYLSNKTTAESAKAMEEYKKISERKKQHKVTQDDLKDALKPEDEAKMKNENILKHLVDEHLEDIKHLWPSRLIALQNADGKSDDSLILTTLKEAIEQANALKAFKFLLKHRMDSFIPLLAKNIQDYPQLTEDVADYYLSYDRARIVEQFLYKAAAYADIEDPDQIEKLLEQAQKIDHVYYSSVFRHTLIRLLKRVKAETDSSTKDWLNKTINNPSLRKDIVQILKNKVVPAK</sequence>
<accession>A0A1H9SN77</accession>
<keyword evidence="2" id="KW-1185">Reference proteome</keyword>
<dbReference type="RefSeq" id="WP_093049275.1">
    <property type="nucleotide sequence ID" value="NZ_FOGT01000004.1"/>
</dbReference>
<evidence type="ECO:0000313" key="1">
    <source>
        <dbReference type="EMBL" id="SER85823.1"/>
    </source>
</evidence>
<reference evidence="2" key="1">
    <citation type="submission" date="2016-10" db="EMBL/GenBank/DDBJ databases">
        <authorList>
            <person name="Varghese N."/>
            <person name="Submissions S."/>
        </authorList>
    </citation>
    <scope>NUCLEOTIDE SEQUENCE [LARGE SCALE GENOMIC DNA]</scope>
    <source>
        <strain evidence="2">S9</strain>
    </source>
</reference>